<comment type="cofactor">
    <cofactor evidence="3">
        <name>FAD</name>
        <dbReference type="ChEBI" id="CHEBI:57692"/>
    </cofactor>
</comment>
<dbReference type="Gene3D" id="3.30.560.10">
    <property type="entry name" value="Glucose Oxidase, domain 3"/>
    <property type="match status" value="1"/>
</dbReference>
<dbReference type="PIRSF" id="PIRSF000137">
    <property type="entry name" value="Alcohol_oxidase"/>
    <property type="match status" value="1"/>
</dbReference>
<protein>
    <recommendedName>
        <fullName evidence="6 7">Glucose-methanol-choline oxidoreductase N-terminal domain-containing protein</fullName>
    </recommendedName>
</protein>
<feature type="binding site" evidence="3">
    <location>
        <position position="147"/>
    </location>
    <ligand>
        <name>FAD</name>
        <dbReference type="ChEBI" id="CHEBI:57692"/>
    </ligand>
</feature>
<keyword evidence="4" id="KW-0285">Flavoprotein</keyword>
<evidence type="ECO:0000256" key="2">
    <source>
        <dbReference type="PIRSR" id="PIRSR000137-1"/>
    </source>
</evidence>
<dbReference type="PROSITE" id="PS00623">
    <property type="entry name" value="GMC_OXRED_1"/>
    <property type="match status" value="1"/>
</dbReference>
<dbReference type="InterPro" id="IPR007867">
    <property type="entry name" value="GMC_OxRtase_C"/>
</dbReference>
<feature type="active site" description="Proton acceptor" evidence="2">
    <location>
        <position position="588"/>
    </location>
</feature>
<dbReference type="GO" id="GO:0050660">
    <property type="term" value="F:flavin adenine dinucleotide binding"/>
    <property type="evidence" value="ECO:0007669"/>
    <property type="project" value="InterPro"/>
</dbReference>
<dbReference type="PROSITE" id="PS00624">
    <property type="entry name" value="GMC_OXRED_2"/>
    <property type="match status" value="1"/>
</dbReference>
<dbReference type="Pfam" id="PF05199">
    <property type="entry name" value="GMC_oxred_C"/>
    <property type="match status" value="1"/>
</dbReference>
<dbReference type="Pfam" id="PF00732">
    <property type="entry name" value="GMC_oxred_N"/>
    <property type="match status" value="1"/>
</dbReference>
<proteinExistence type="inferred from homology"/>
<accession>A0AAN7VQH4</accession>
<evidence type="ECO:0000313" key="8">
    <source>
        <dbReference type="EMBL" id="KAK5648254.1"/>
    </source>
</evidence>
<evidence type="ECO:0000256" key="4">
    <source>
        <dbReference type="RuleBase" id="RU003968"/>
    </source>
</evidence>
<evidence type="ECO:0000259" key="6">
    <source>
        <dbReference type="PROSITE" id="PS00623"/>
    </source>
</evidence>
<evidence type="ECO:0000256" key="3">
    <source>
        <dbReference type="PIRSR" id="PIRSR000137-2"/>
    </source>
</evidence>
<keyword evidence="3 4" id="KW-0274">FAD</keyword>
<feature type="active site" description="Proton donor" evidence="2">
    <location>
        <position position="544"/>
    </location>
</feature>
<reference evidence="8 9" key="1">
    <citation type="journal article" date="2024" name="Insects">
        <title>An Improved Chromosome-Level Genome Assembly of the Firefly Pyrocoelia pectoralis.</title>
        <authorList>
            <person name="Fu X."/>
            <person name="Meyer-Rochow V.B."/>
            <person name="Ballantyne L."/>
            <person name="Zhu X."/>
        </authorList>
    </citation>
    <scope>NUCLEOTIDE SEQUENCE [LARGE SCALE GENOMIC DNA]</scope>
    <source>
        <strain evidence="8">XCY_ONT2</strain>
    </source>
</reference>
<dbReference type="SUPFAM" id="SSF54373">
    <property type="entry name" value="FAD-linked reductases, C-terminal domain"/>
    <property type="match status" value="1"/>
</dbReference>
<feature type="domain" description="Glucose-methanol-choline oxidoreductase N-terminal" evidence="7">
    <location>
        <begin position="313"/>
        <end position="327"/>
    </location>
</feature>
<gene>
    <name evidence="8" type="ORF">RI129_003146</name>
</gene>
<feature type="chain" id="PRO_5042902889" description="Glucose-methanol-choline oxidoreductase N-terminal domain-containing protein" evidence="5">
    <location>
        <begin position="20"/>
        <end position="611"/>
    </location>
</feature>
<dbReference type="AlphaFoldDB" id="A0AAN7VQH4"/>
<comment type="similarity">
    <text evidence="1 4">Belongs to the GMC oxidoreductase family.</text>
</comment>
<evidence type="ECO:0000259" key="7">
    <source>
        <dbReference type="PROSITE" id="PS00624"/>
    </source>
</evidence>
<sequence length="611" mass="68755">MSKGLICVLIFLYVFNCSGEDLLDYYRNLIKEETSRAYKLPWPKNAYQYIPKSKEYSKYGTYDHIIVGAGSAGSVIANRLTEDGFRNILLLEAGEDSNNFTDIPAMQIYLIGTEHNWGYRSVPQTTSCLGFKNKQCALHRGKGVGGTSLINSLSYIRGNKADYDNWRTQGNYGWSFKELLPYFKKSENFPNGDANYHGNKGYLHVQEWNTIGPQSEAFFEANKILGRIEVDYNGEKQLGYSKLQFNIKEGKRQDACTAFVVPAMHRSNLEILTNSYAIKILVDPNKKAYGILFARNGKIYVAQSRKDIILSAGTFGSPHLLMLSGIGPKKDLERFGIRVIQDLPVGNHLQDHPTFCYLEFLTNYTLPHRSLEDNIKQFLNGNGPLTNALNVDGVVFLQTTYAKVVGQPDVEIFMFPSGGDSEIMEKFWNIERNDKLNDTLSKNTITLMGVLLHPKSVGNVRLNSANPFEYPLIDPMLLSDEEDEDIERLYQSIEMIMELINTFPFKKLGTKLKNGPLPACKMHIYPSKQYWYCYLRQLTMPFFHPVGTCKMGPSPSNGAVVSPELKIFGVKNLRVADASVIPSSVSGHTNSIAMMIGEKVADLIKDSTVTL</sequence>
<dbReference type="SUPFAM" id="SSF51905">
    <property type="entry name" value="FAD/NAD(P)-binding domain"/>
    <property type="match status" value="1"/>
</dbReference>
<dbReference type="InterPro" id="IPR036188">
    <property type="entry name" value="FAD/NAD-bd_sf"/>
</dbReference>
<name>A0AAN7VQH4_9COLE</name>
<dbReference type="InterPro" id="IPR012132">
    <property type="entry name" value="GMC_OxRdtase"/>
</dbReference>
<dbReference type="Proteomes" id="UP001329430">
    <property type="component" value="Chromosome 2"/>
</dbReference>
<dbReference type="GO" id="GO:0016614">
    <property type="term" value="F:oxidoreductase activity, acting on CH-OH group of donors"/>
    <property type="evidence" value="ECO:0007669"/>
    <property type="project" value="InterPro"/>
</dbReference>
<feature type="domain" description="Glucose-methanol-choline oxidoreductase N-terminal" evidence="6">
    <location>
        <begin position="141"/>
        <end position="164"/>
    </location>
</feature>
<dbReference type="PANTHER" id="PTHR11552">
    <property type="entry name" value="GLUCOSE-METHANOL-CHOLINE GMC OXIDOREDUCTASE"/>
    <property type="match status" value="1"/>
</dbReference>
<dbReference type="Gene3D" id="3.50.50.60">
    <property type="entry name" value="FAD/NAD(P)-binding domain"/>
    <property type="match status" value="1"/>
</dbReference>
<organism evidence="8 9">
    <name type="scientific">Pyrocoelia pectoralis</name>
    <dbReference type="NCBI Taxonomy" id="417401"/>
    <lineage>
        <taxon>Eukaryota</taxon>
        <taxon>Metazoa</taxon>
        <taxon>Ecdysozoa</taxon>
        <taxon>Arthropoda</taxon>
        <taxon>Hexapoda</taxon>
        <taxon>Insecta</taxon>
        <taxon>Pterygota</taxon>
        <taxon>Neoptera</taxon>
        <taxon>Endopterygota</taxon>
        <taxon>Coleoptera</taxon>
        <taxon>Polyphaga</taxon>
        <taxon>Elateriformia</taxon>
        <taxon>Elateroidea</taxon>
        <taxon>Lampyridae</taxon>
        <taxon>Lampyrinae</taxon>
        <taxon>Pyrocoelia</taxon>
    </lineage>
</organism>
<dbReference type="EMBL" id="JAVRBK010000002">
    <property type="protein sequence ID" value="KAK5648254.1"/>
    <property type="molecule type" value="Genomic_DNA"/>
</dbReference>
<keyword evidence="9" id="KW-1185">Reference proteome</keyword>
<evidence type="ECO:0000313" key="9">
    <source>
        <dbReference type="Proteomes" id="UP001329430"/>
    </source>
</evidence>
<dbReference type="PANTHER" id="PTHR11552:SF158">
    <property type="entry name" value="GH23626P-RELATED"/>
    <property type="match status" value="1"/>
</dbReference>
<evidence type="ECO:0000256" key="5">
    <source>
        <dbReference type="SAM" id="SignalP"/>
    </source>
</evidence>
<keyword evidence="5" id="KW-0732">Signal</keyword>
<evidence type="ECO:0000256" key="1">
    <source>
        <dbReference type="ARBA" id="ARBA00010790"/>
    </source>
</evidence>
<feature type="signal peptide" evidence="5">
    <location>
        <begin position="1"/>
        <end position="19"/>
    </location>
</feature>
<comment type="caution">
    <text evidence="8">The sequence shown here is derived from an EMBL/GenBank/DDBJ whole genome shotgun (WGS) entry which is preliminary data.</text>
</comment>
<dbReference type="InterPro" id="IPR000172">
    <property type="entry name" value="GMC_OxRdtase_N"/>
</dbReference>